<gene>
    <name evidence="6" type="ORF">KI809_17390</name>
</gene>
<organism evidence="6 7">
    <name type="scientific">Geoanaerobacter pelophilus</name>
    <dbReference type="NCBI Taxonomy" id="60036"/>
    <lineage>
        <taxon>Bacteria</taxon>
        <taxon>Pseudomonadati</taxon>
        <taxon>Thermodesulfobacteriota</taxon>
        <taxon>Desulfuromonadia</taxon>
        <taxon>Geobacterales</taxon>
        <taxon>Geobacteraceae</taxon>
        <taxon>Geoanaerobacter</taxon>
    </lineage>
</organism>
<dbReference type="GO" id="GO:0051539">
    <property type="term" value="F:4 iron, 4 sulfur cluster binding"/>
    <property type="evidence" value="ECO:0007669"/>
    <property type="project" value="UniProtKB-KW"/>
</dbReference>
<dbReference type="Proteomes" id="UP000811899">
    <property type="component" value="Unassembled WGS sequence"/>
</dbReference>
<protein>
    <submittedName>
        <fullName evidence="6">4Fe-4S binding protein</fullName>
    </submittedName>
</protein>
<keyword evidence="7" id="KW-1185">Reference proteome</keyword>
<dbReference type="Gene3D" id="3.30.70.20">
    <property type="match status" value="1"/>
</dbReference>
<dbReference type="PANTHER" id="PTHR43687:SF1">
    <property type="entry name" value="FERREDOXIN III"/>
    <property type="match status" value="1"/>
</dbReference>
<proteinExistence type="predicted"/>
<keyword evidence="2" id="KW-0479">Metal-binding</keyword>
<dbReference type="Pfam" id="PF12838">
    <property type="entry name" value="Fer4_7"/>
    <property type="match status" value="1"/>
</dbReference>
<evidence type="ECO:0000259" key="5">
    <source>
        <dbReference type="PROSITE" id="PS51379"/>
    </source>
</evidence>
<evidence type="ECO:0000256" key="4">
    <source>
        <dbReference type="ARBA" id="ARBA00023014"/>
    </source>
</evidence>
<keyword evidence="3" id="KW-0408">Iron</keyword>
<dbReference type="InterPro" id="IPR017896">
    <property type="entry name" value="4Fe4S_Fe-S-bd"/>
</dbReference>
<feature type="domain" description="4Fe-4S ferredoxin-type" evidence="5">
    <location>
        <begin position="39"/>
        <end position="70"/>
    </location>
</feature>
<reference evidence="6 7" key="1">
    <citation type="submission" date="2021-05" db="EMBL/GenBank/DDBJ databases">
        <title>The draft genome of Geobacter pelophilus DSM 12255.</title>
        <authorList>
            <person name="Xu Z."/>
            <person name="Masuda Y."/>
            <person name="Itoh H."/>
            <person name="Senoo K."/>
        </authorList>
    </citation>
    <scope>NUCLEOTIDE SEQUENCE [LARGE SCALE GENOMIC DNA]</scope>
    <source>
        <strain evidence="6 7">DSM 12255</strain>
    </source>
</reference>
<dbReference type="InterPro" id="IPR017900">
    <property type="entry name" value="4Fe4S_Fe_S_CS"/>
</dbReference>
<sequence>MKDGKRSIIVDTSRCTGCGRCVSACSSRLITLDTIGSRKVAWVKFPERCSLCGRCITECPIGAMAEYPPKAAPQ</sequence>
<dbReference type="EMBL" id="JAHCVJ010000008">
    <property type="protein sequence ID" value="MBT0666089.1"/>
    <property type="molecule type" value="Genomic_DNA"/>
</dbReference>
<dbReference type="GO" id="GO:0046872">
    <property type="term" value="F:metal ion binding"/>
    <property type="evidence" value="ECO:0007669"/>
    <property type="project" value="UniProtKB-KW"/>
</dbReference>
<keyword evidence="1" id="KW-0004">4Fe-4S</keyword>
<dbReference type="InterPro" id="IPR050572">
    <property type="entry name" value="Fe-S_Ferredoxin"/>
</dbReference>
<evidence type="ECO:0000256" key="1">
    <source>
        <dbReference type="ARBA" id="ARBA00022485"/>
    </source>
</evidence>
<accession>A0AAW4L5M9</accession>
<dbReference type="PROSITE" id="PS51379">
    <property type="entry name" value="4FE4S_FER_2"/>
    <property type="match status" value="2"/>
</dbReference>
<dbReference type="RefSeq" id="WP_214172854.1">
    <property type="nucleotide sequence ID" value="NZ_JAHCVJ010000008.1"/>
</dbReference>
<evidence type="ECO:0000313" key="6">
    <source>
        <dbReference type="EMBL" id="MBT0666089.1"/>
    </source>
</evidence>
<evidence type="ECO:0000313" key="7">
    <source>
        <dbReference type="Proteomes" id="UP000811899"/>
    </source>
</evidence>
<comment type="caution">
    <text evidence="6">The sequence shown here is derived from an EMBL/GenBank/DDBJ whole genome shotgun (WGS) entry which is preliminary data.</text>
</comment>
<evidence type="ECO:0000256" key="2">
    <source>
        <dbReference type="ARBA" id="ARBA00022723"/>
    </source>
</evidence>
<dbReference type="AlphaFoldDB" id="A0AAW4L5M9"/>
<dbReference type="PANTHER" id="PTHR43687">
    <property type="entry name" value="ADENYLYLSULFATE REDUCTASE, BETA SUBUNIT"/>
    <property type="match status" value="1"/>
</dbReference>
<dbReference type="SUPFAM" id="SSF54862">
    <property type="entry name" value="4Fe-4S ferredoxins"/>
    <property type="match status" value="1"/>
</dbReference>
<keyword evidence="4" id="KW-0411">Iron-sulfur</keyword>
<evidence type="ECO:0000256" key="3">
    <source>
        <dbReference type="ARBA" id="ARBA00023004"/>
    </source>
</evidence>
<feature type="domain" description="4Fe-4S ferredoxin-type" evidence="5">
    <location>
        <begin position="6"/>
        <end position="35"/>
    </location>
</feature>
<name>A0AAW4L5M9_9BACT</name>
<dbReference type="PROSITE" id="PS00198">
    <property type="entry name" value="4FE4S_FER_1"/>
    <property type="match status" value="1"/>
</dbReference>